<evidence type="ECO:0000313" key="7">
    <source>
        <dbReference type="Proteomes" id="UP000030003"/>
    </source>
</evidence>
<dbReference type="GO" id="GO:0000156">
    <property type="term" value="F:phosphorelay response regulator activity"/>
    <property type="evidence" value="ECO:0007669"/>
    <property type="project" value="TreeGrafter"/>
</dbReference>
<dbReference type="PANTHER" id="PTHR48111:SF69">
    <property type="entry name" value="RESPONSE REGULATOR RECEIVER"/>
    <property type="match status" value="1"/>
</dbReference>
<comment type="caution">
    <text evidence="6">The sequence shown here is derived from an EMBL/GenBank/DDBJ whole genome shotgun (WGS) entry which is preliminary data.</text>
</comment>
<dbReference type="GO" id="GO:0006355">
    <property type="term" value="P:regulation of DNA-templated transcription"/>
    <property type="evidence" value="ECO:0007669"/>
    <property type="project" value="TreeGrafter"/>
</dbReference>
<dbReference type="PANTHER" id="PTHR48111">
    <property type="entry name" value="REGULATOR OF RPOS"/>
    <property type="match status" value="1"/>
</dbReference>
<dbReference type="Pfam" id="PF00072">
    <property type="entry name" value="Response_reg"/>
    <property type="match status" value="1"/>
</dbReference>
<reference evidence="6 7" key="1">
    <citation type="submission" date="2013-08" db="EMBL/GenBank/DDBJ databases">
        <title>Genomic analysis of Lysobacter defluvii.</title>
        <authorList>
            <person name="Wang Q."/>
            <person name="Wang G."/>
        </authorList>
    </citation>
    <scope>NUCLEOTIDE SEQUENCE [LARGE SCALE GENOMIC DNA]</scope>
    <source>
        <strain evidence="6 7">IMMIB APB-9</strain>
    </source>
</reference>
<keyword evidence="7" id="KW-1185">Reference proteome</keyword>
<dbReference type="PROSITE" id="PS50930">
    <property type="entry name" value="HTH_LYTTR"/>
    <property type="match status" value="1"/>
</dbReference>
<evidence type="ECO:0000313" key="6">
    <source>
        <dbReference type="EMBL" id="KGO98948.1"/>
    </source>
</evidence>
<dbReference type="SMART" id="SM00850">
    <property type="entry name" value="LytTR"/>
    <property type="match status" value="1"/>
</dbReference>
<dbReference type="GO" id="GO:0000976">
    <property type="term" value="F:transcription cis-regulatory region binding"/>
    <property type="evidence" value="ECO:0007669"/>
    <property type="project" value="TreeGrafter"/>
</dbReference>
<dbReference type="eggNOG" id="COG3279">
    <property type="taxonomic scope" value="Bacteria"/>
</dbReference>
<dbReference type="EMBL" id="AVBH01000039">
    <property type="protein sequence ID" value="KGO98948.1"/>
    <property type="molecule type" value="Genomic_DNA"/>
</dbReference>
<dbReference type="InterPro" id="IPR011006">
    <property type="entry name" value="CheY-like_superfamily"/>
</dbReference>
<dbReference type="Pfam" id="PF04397">
    <property type="entry name" value="LytTR"/>
    <property type="match status" value="1"/>
</dbReference>
<organism evidence="6 7">
    <name type="scientific">Lysobacter defluvii IMMIB APB-9 = DSM 18482</name>
    <dbReference type="NCBI Taxonomy" id="1385515"/>
    <lineage>
        <taxon>Bacteria</taxon>
        <taxon>Pseudomonadati</taxon>
        <taxon>Pseudomonadota</taxon>
        <taxon>Gammaproteobacteria</taxon>
        <taxon>Lysobacterales</taxon>
        <taxon>Lysobacteraceae</taxon>
        <taxon>Novilysobacter</taxon>
    </lineage>
</organism>
<dbReference type="Gene3D" id="3.40.50.2300">
    <property type="match status" value="1"/>
</dbReference>
<dbReference type="InterPro" id="IPR001789">
    <property type="entry name" value="Sig_transdc_resp-reg_receiver"/>
</dbReference>
<dbReference type="Proteomes" id="UP000030003">
    <property type="component" value="Unassembled WGS sequence"/>
</dbReference>
<dbReference type="SUPFAM" id="SSF52172">
    <property type="entry name" value="CheY-like"/>
    <property type="match status" value="1"/>
</dbReference>
<evidence type="ECO:0000256" key="2">
    <source>
        <dbReference type="ARBA" id="ARBA00023125"/>
    </source>
</evidence>
<dbReference type="RefSeq" id="WP_027069963.1">
    <property type="nucleotide sequence ID" value="NZ_AUHT01000008.1"/>
</dbReference>
<dbReference type="STRING" id="1385515.GCA_000423325_01627"/>
<dbReference type="Gene3D" id="2.40.50.1020">
    <property type="entry name" value="LytTr DNA-binding domain"/>
    <property type="match status" value="1"/>
</dbReference>
<gene>
    <name evidence="6" type="ORF">N791_12815</name>
</gene>
<proteinExistence type="predicted"/>
<evidence type="ECO:0000259" key="4">
    <source>
        <dbReference type="PROSITE" id="PS50110"/>
    </source>
</evidence>
<dbReference type="OrthoDB" id="236568at2"/>
<keyword evidence="2" id="KW-0238">DNA-binding</keyword>
<dbReference type="PROSITE" id="PS50110">
    <property type="entry name" value="RESPONSE_REGULATORY"/>
    <property type="match status" value="1"/>
</dbReference>
<dbReference type="GO" id="GO:0032993">
    <property type="term" value="C:protein-DNA complex"/>
    <property type="evidence" value="ECO:0007669"/>
    <property type="project" value="TreeGrafter"/>
</dbReference>
<name>A0A0A0M7M0_9GAMM</name>
<evidence type="ECO:0000259" key="5">
    <source>
        <dbReference type="PROSITE" id="PS50930"/>
    </source>
</evidence>
<dbReference type="InterPro" id="IPR039420">
    <property type="entry name" value="WalR-like"/>
</dbReference>
<dbReference type="InterPro" id="IPR007492">
    <property type="entry name" value="LytTR_DNA-bd_dom"/>
</dbReference>
<dbReference type="AlphaFoldDB" id="A0A0A0M7M0"/>
<dbReference type="SMART" id="SM00448">
    <property type="entry name" value="REC"/>
    <property type="match status" value="1"/>
</dbReference>
<sequence>MPEHAPTCIVAEDEALLRAELLGQLASAWPQLRIVAECEDGASAVEALAEHRPDVAFLDIRMPGLGGLEVAAAAVEASPSTQIVFVTAYDQYAVDAFERGAVDYLLKPIKPARLAATIGRLQARSGNNEAAALAGLLERLGAHPGLATRAADAPPPLTWITASAGRETRLILVDEVAYFRADNKYTSVVTAEGEALLRTPIKDLLPVLDPDTFKQIHRSTIVNMRAIAGVVRDDSGRGTVRLKSRPETLPVSAPFMALFRHM</sequence>
<dbReference type="GO" id="GO:0005829">
    <property type="term" value="C:cytosol"/>
    <property type="evidence" value="ECO:0007669"/>
    <property type="project" value="TreeGrafter"/>
</dbReference>
<keyword evidence="3" id="KW-0597">Phosphoprotein</keyword>
<evidence type="ECO:0000256" key="3">
    <source>
        <dbReference type="PROSITE-ProRule" id="PRU00169"/>
    </source>
</evidence>
<feature type="modified residue" description="4-aspartylphosphate" evidence="3">
    <location>
        <position position="59"/>
    </location>
</feature>
<accession>A0A0A0M7M0</accession>
<protein>
    <submittedName>
        <fullName evidence="6">Transcriptional regulator</fullName>
    </submittedName>
</protein>
<feature type="domain" description="HTH LytTR-type" evidence="5">
    <location>
        <begin position="160"/>
        <end position="262"/>
    </location>
</feature>
<keyword evidence="1" id="KW-0902">Two-component regulatory system</keyword>
<evidence type="ECO:0000256" key="1">
    <source>
        <dbReference type="ARBA" id="ARBA00023012"/>
    </source>
</evidence>
<feature type="domain" description="Response regulatory" evidence="4">
    <location>
        <begin position="7"/>
        <end position="122"/>
    </location>
</feature>